<dbReference type="AlphaFoldDB" id="X1MF10"/>
<comment type="caution">
    <text evidence="1">The sequence shown here is derived from an EMBL/GenBank/DDBJ whole genome shotgun (WGS) entry which is preliminary data.</text>
</comment>
<organism evidence="1">
    <name type="scientific">marine sediment metagenome</name>
    <dbReference type="NCBI Taxonomy" id="412755"/>
    <lineage>
        <taxon>unclassified sequences</taxon>
        <taxon>metagenomes</taxon>
        <taxon>ecological metagenomes</taxon>
    </lineage>
</organism>
<reference evidence="1" key="1">
    <citation type="journal article" date="2014" name="Front. Microbiol.">
        <title>High frequency of phylogenetically diverse reductive dehalogenase-homologous genes in deep subseafloor sedimentary metagenomes.</title>
        <authorList>
            <person name="Kawai M."/>
            <person name="Futagami T."/>
            <person name="Toyoda A."/>
            <person name="Takaki Y."/>
            <person name="Nishi S."/>
            <person name="Hori S."/>
            <person name="Arai W."/>
            <person name="Tsubouchi T."/>
            <person name="Morono Y."/>
            <person name="Uchiyama I."/>
            <person name="Ito T."/>
            <person name="Fujiyama A."/>
            <person name="Inagaki F."/>
            <person name="Takami H."/>
        </authorList>
    </citation>
    <scope>NUCLEOTIDE SEQUENCE</scope>
    <source>
        <strain evidence="1">Expedition CK06-06</strain>
    </source>
</reference>
<accession>X1MF10</accession>
<proteinExistence type="predicted"/>
<protein>
    <submittedName>
        <fullName evidence="1">Uncharacterized protein</fullName>
    </submittedName>
</protein>
<dbReference type="EMBL" id="BARV01010515">
    <property type="protein sequence ID" value="GAI13275.1"/>
    <property type="molecule type" value="Genomic_DNA"/>
</dbReference>
<evidence type="ECO:0000313" key="1">
    <source>
        <dbReference type="EMBL" id="GAI13275.1"/>
    </source>
</evidence>
<name>X1MF10_9ZZZZ</name>
<gene>
    <name evidence="1" type="ORF">S06H3_20328</name>
</gene>
<sequence>MVVLIAKAVLVVINLPKTLTMVTATVNPGVVALSYVKALTIVAKAVNPGLKPLSQAIPLECHGYRV</sequence>